<dbReference type="PROSITE" id="PS50109">
    <property type="entry name" value="HIS_KIN"/>
    <property type="match status" value="1"/>
</dbReference>
<keyword evidence="6 10" id="KW-0418">Kinase</keyword>
<dbReference type="RefSeq" id="WP_053796119.1">
    <property type="nucleotide sequence ID" value="NZ_JXCZ01000004.1"/>
</dbReference>
<dbReference type="Gene3D" id="1.10.287.130">
    <property type="match status" value="1"/>
</dbReference>
<proteinExistence type="predicted"/>
<evidence type="ECO:0000256" key="4">
    <source>
        <dbReference type="ARBA" id="ARBA00022553"/>
    </source>
</evidence>
<feature type="domain" description="Histidine kinase" evidence="9">
    <location>
        <begin position="221"/>
        <end position="436"/>
    </location>
</feature>
<evidence type="ECO:0000256" key="3">
    <source>
        <dbReference type="ARBA" id="ARBA00012438"/>
    </source>
</evidence>
<dbReference type="InterPro" id="IPR003594">
    <property type="entry name" value="HATPase_dom"/>
</dbReference>
<dbReference type="EMBL" id="JXCZ01000004">
    <property type="protein sequence ID" value="KOY79802.1"/>
    <property type="molecule type" value="Genomic_DNA"/>
</dbReference>
<dbReference type="Proteomes" id="UP000037749">
    <property type="component" value="Unassembled WGS sequence"/>
</dbReference>
<gene>
    <name evidence="10" type="ORF">RZ72_05710</name>
</gene>
<protein>
    <recommendedName>
        <fullName evidence="3">histidine kinase</fullName>
        <ecNumber evidence="3">2.7.13.3</ecNumber>
    </recommendedName>
</protein>
<dbReference type="InterPro" id="IPR004358">
    <property type="entry name" value="Sig_transdc_His_kin-like_C"/>
</dbReference>
<evidence type="ECO:0000256" key="5">
    <source>
        <dbReference type="ARBA" id="ARBA00022679"/>
    </source>
</evidence>
<dbReference type="EC" id="2.7.13.3" evidence="3"/>
<comment type="catalytic activity">
    <reaction evidence="1">
        <text>ATP + protein L-histidine = ADP + protein N-phospho-L-histidine.</text>
        <dbReference type="EC" id="2.7.13.3"/>
    </reaction>
</comment>
<dbReference type="SMART" id="SM00388">
    <property type="entry name" value="HisKA"/>
    <property type="match status" value="1"/>
</dbReference>
<evidence type="ECO:0000256" key="8">
    <source>
        <dbReference type="SAM" id="Phobius"/>
    </source>
</evidence>
<dbReference type="PANTHER" id="PTHR45453">
    <property type="entry name" value="PHOSPHATE REGULON SENSOR PROTEIN PHOR"/>
    <property type="match status" value="1"/>
</dbReference>
<evidence type="ECO:0000256" key="7">
    <source>
        <dbReference type="ARBA" id="ARBA00023012"/>
    </source>
</evidence>
<dbReference type="InterPro" id="IPR003661">
    <property type="entry name" value="HisK_dim/P_dom"/>
</dbReference>
<evidence type="ECO:0000259" key="9">
    <source>
        <dbReference type="PROSITE" id="PS50109"/>
    </source>
</evidence>
<evidence type="ECO:0000256" key="2">
    <source>
        <dbReference type="ARBA" id="ARBA00004370"/>
    </source>
</evidence>
<dbReference type="Pfam" id="PF00512">
    <property type="entry name" value="HisKA"/>
    <property type="match status" value="1"/>
</dbReference>
<evidence type="ECO:0000256" key="6">
    <source>
        <dbReference type="ARBA" id="ARBA00022777"/>
    </source>
</evidence>
<dbReference type="PATRIC" id="fig|148814.9.peg.95"/>
<dbReference type="InterPro" id="IPR050351">
    <property type="entry name" value="BphY/WalK/GraS-like"/>
</dbReference>
<dbReference type="SUPFAM" id="SSF55874">
    <property type="entry name" value="ATPase domain of HSP90 chaperone/DNA topoisomerase II/histidine kinase"/>
    <property type="match status" value="1"/>
</dbReference>
<dbReference type="AlphaFoldDB" id="A0A0M9DEG6"/>
<dbReference type="PANTHER" id="PTHR45453:SF1">
    <property type="entry name" value="PHOSPHATE REGULON SENSOR PROTEIN PHOR"/>
    <property type="match status" value="1"/>
</dbReference>
<keyword evidence="4" id="KW-0597">Phosphoprotein</keyword>
<dbReference type="GO" id="GO:0016036">
    <property type="term" value="P:cellular response to phosphate starvation"/>
    <property type="evidence" value="ECO:0007669"/>
    <property type="project" value="TreeGrafter"/>
</dbReference>
<comment type="subcellular location">
    <subcellularLocation>
        <location evidence="2">Membrane</location>
    </subcellularLocation>
</comment>
<dbReference type="GO" id="GO:0000155">
    <property type="term" value="F:phosphorelay sensor kinase activity"/>
    <property type="evidence" value="ECO:0007669"/>
    <property type="project" value="InterPro"/>
</dbReference>
<dbReference type="GO" id="GO:0004721">
    <property type="term" value="F:phosphoprotein phosphatase activity"/>
    <property type="evidence" value="ECO:0007669"/>
    <property type="project" value="TreeGrafter"/>
</dbReference>
<feature type="transmembrane region" description="Helical" evidence="8">
    <location>
        <begin position="181"/>
        <end position="200"/>
    </location>
</feature>
<keyword evidence="8" id="KW-0812">Transmembrane</keyword>
<dbReference type="SUPFAM" id="SSF47384">
    <property type="entry name" value="Homodimeric domain of signal transducing histidine kinase"/>
    <property type="match status" value="1"/>
</dbReference>
<keyword evidence="8" id="KW-0472">Membrane</keyword>
<dbReference type="SMART" id="SM00387">
    <property type="entry name" value="HATPase_c"/>
    <property type="match status" value="1"/>
</dbReference>
<comment type="caution">
    <text evidence="10">The sequence shown here is derived from an EMBL/GenBank/DDBJ whole genome shotgun (WGS) entry which is preliminary data.</text>
</comment>
<dbReference type="Gene3D" id="3.30.565.10">
    <property type="entry name" value="Histidine kinase-like ATPase, C-terminal domain"/>
    <property type="match status" value="1"/>
</dbReference>
<keyword evidence="5" id="KW-0808">Transferase</keyword>
<dbReference type="PRINTS" id="PR00344">
    <property type="entry name" value="BCTRLSENSOR"/>
</dbReference>
<dbReference type="InterPro" id="IPR036097">
    <property type="entry name" value="HisK_dim/P_sf"/>
</dbReference>
<feature type="transmembrane region" description="Helical" evidence="8">
    <location>
        <begin position="20"/>
        <end position="37"/>
    </location>
</feature>
<evidence type="ECO:0000313" key="10">
    <source>
        <dbReference type="EMBL" id="KOY79802.1"/>
    </source>
</evidence>
<dbReference type="GO" id="GO:0005886">
    <property type="term" value="C:plasma membrane"/>
    <property type="evidence" value="ECO:0007669"/>
    <property type="project" value="TreeGrafter"/>
</dbReference>
<dbReference type="FunFam" id="3.30.565.10:FF:000006">
    <property type="entry name" value="Sensor histidine kinase WalK"/>
    <property type="match status" value="1"/>
</dbReference>
<name>A0A0M9DEG6_9LACO</name>
<keyword evidence="8" id="KW-1133">Transmembrane helix</keyword>
<sequence length="436" mass="49521">MRDRILEHKQQIKLFIKELIGFAILFAILGLIVYFFFQKSIYSNIDAGLNRQKERIERNTYANEGPLSVNQRPGGFNPFNNYNNSDFQTNVIVFNKKGIISNRGMLGQRNYKLLSKLTVKNRKLNQVEEITLWSHNYVTTFRGILLKVSEDNTNPEYAGNYVLILQNIDADLLALHSFVEALIVTLVFFWAIAILIAYYLSKSSMKPIINSWHRQKEFSSNAAHELRTPLTVIQNQMEFLLTKPNDKVVDQIQPVSTTLEEVKHLKVLTQRLLTLARSDSNIVQAQRSDVELKPFFEGVLSPFNEIATSQNKSFVDTIDVHGSGHIDADLIKQLVVILIDNAMKYTPKGGTVAVKIVKNHSNLKIVVSDTGNGVPDEDKARIFERFYRTDKSRNSKTGGTGLGLSIAKWIVDQHHGRIHVRDNHPTGSIFTVNINL</sequence>
<keyword evidence="7" id="KW-0902">Two-component regulatory system</keyword>
<dbReference type="Pfam" id="PF02518">
    <property type="entry name" value="HATPase_c"/>
    <property type="match status" value="1"/>
</dbReference>
<reference evidence="10 11" key="1">
    <citation type="journal article" date="2015" name="Genome Biol. Evol.">
        <title>Functionally Structured Genomes in Lactobacillus kunkeei Colonizing the Honey Crop and Food Products of Honeybees and Stingless Bees.</title>
        <authorList>
            <person name="Tamarit D."/>
            <person name="Ellegaard K.M."/>
            <person name="Wikander J."/>
            <person name="Olofsson T."/>
            <person name="Vasquez A."/>
            <person name="Andersson S.G."/>
        </authorList>
    </citation>
    <scope>NUCLEOTIDE SEQUENCE [LARGE SCALE GENOMIC DNA]</scope>
    <source>
        <strain evidence="10 11">LAla</strain>
    </source>
</reference>
<organism evidence="10 11">
    <name type="scientific">Apilactobacillus kunkeei</name>
    <dbReference type="NCBI Taxonomy" id="148814"/>
    <lineage>
        <taxon>Bacteria</taxon>
        <taxon>Bacillati</taxon>
        <taxon>Bacillota</taxon>
        <taxon>Bacilli</taxon>
        <taxon>Lactobacillales</taxon>
        <taxon>Lactobacillaceae</taxon>
        <taxon>Apilactobacillus</taxon>
    </lineage>
</organism>
<evidence type="ECO:0000313" key="11">
    <source>
        <dbReference type="Proteomes" id="UP000037749"/>
    </source>
</evidence>
<evidence type="ECO:0000256" key="1">
    <source>
        <dbReference type="ARBA" id="ARBA00000085"/>
    </source>
</evidence>
<dbReference type="CDD" id="cd00082">
    <property type="entry name" value="HisKA"/>
    <property type="match status" value="1"/>
</dbReference>
<accession>A0A0M9DEG6</accession>
<dbReference type="CDD" id="cd00075">
    <property type="entry name" value="HATPase"/>
    <property type="match status" value="1"/>
</dbReference>
<dbReference type="InterPro" id="IPR005467">
    <property type="entry name" value="His_kinase_dom"/>
</dbReference>
<dbReference type="InterPro" id="IPR036890">
    <property type="entry name" value="HATPase_C_sf"/>
</dbReference>